<sequence length="145" mass="14971">MVRWLAVAVLPQLVVTGSAVTPKPTPSDDAGGDDGRDEVAVVAAAAAAVDYGDCGTDGADGAGGVGDGDDGAVYSHHPDHPQPGSGSRRPISWRSASACRRRPGRFPVSCARTNPGRARPPLDAPLLLLLLQGFPCVTTSRWIVY</sequence>
<protein>
    <submittedName>
        <fullName evidence="3">Putative secreted protein</fullName>
    </submittedName>
</protein>
<accession>A0A2M4DNL0</accession>
<keyword evidence="2" id="KW-0732">Signal</keyword>
<evidence type="ECO:0000313" key="3">
    <source>
        <dbReference type="EMBL" id="MBW79134.1"/>
    </source>
</evidence>
<evidence type="ECO:0000256" key="2">
    <source>
        <dbReference type="SAM" id="SignalP"/>
    </source>
</evidence>
<feature type="region of interest" description="Disordered" evidence="1">
    <location>
        <begin position="55"/>
        <end position="100"/>
    </location>
</feature>
<proteinExistence type="predicted"/>
<feature type="signal peptide" evidence="2">
    <location>
        <begin position="1"/>
        <end position="19"/>
    </location>
</feature>
<dbReference type="EMBL" id="GGFL01014956">
    <property type="protein sequence ID" value="MBW79134.1"/>
    <property type="molecule type" value="Transcribed_RNA"/>
</dbReference>
<name>A0A2M4DNL0_ANODA</name>
<feature type="chain" id="PRO_5014753391" evidence="2">
    <location>
        <begin position="20"/>
        <end position="145"/>
    </location>
</feature>
<evidence type="ECO:0000256" key="1">
    <source>
        <dbReference type="SAM" id="MobiDB-lite"/>
    </source>
</evidence>
<reference evidence="3" key="1">
    <citation type="submission" date="2018-01" db="EMBL/GenBank/DDBJ databases">
        <title>An insight into the sialome of Amazonian anophelines.</title>
        <authorList>
            <person name="Ribeiro J.M."/>
            <person name="Scarpassa V."/>
            <person name="Calvo E."/>
        </authorList>
    </citation>
    <scope>NUCLEOTIDE SEQUENCE</scope>
</reference>
<organism evidence="3">
    <name type="scientific">Anopheles darlingi</name>
    <name type="common">Mosquito</name>
    <dbReference type="NCBI Taxonomy" id="43151"/>
    <lineage>
        <taxon>Eukaryota</taxon>
        <taxon>Metazoa</taxon>
        <taxon>Ecdysozoa</taxon>
        <taxon>Arthropoda</taxon>
        <taxon>Hexapoda</taxon>
        <taxon>Insecta</taxon>
        <taxon>Pterygota</taxon>
        <taxon>Neoptera</taxon>
        <taxon>Endopterygota</taxon>
        <taxon>Diptera</taxon>
        <taxon>Nematocera</taxon>
        <taxon>Culicoidea</taxon>
        <taxon>Culicidae</taxon>
        <taxon>Anophelinae</taxon>
        <taxon>Anopheles</taxon>
    </lineage>
</organism>
<dbReference type="AlphaFoldDB" id="A0A2M4DNL0"/>
<feature type="region of interest" description="Disordered" evidence="1">
    <location>
        <begin position="18"/>
        <end position="38"/>
    </location>
</feature>